<keyword evidence="2 5" id="KW-0547">Nucleotide-binding</keyword>
<dbReference type="EMBL" id="BSDC01000003">
    <property type="protein sequence ID" value="GLH67862.1"/>
    <property type="molecule type" value="Genomic_DNA"/>
</dbReference>
<keyword evidence="1" id="KW-0808">Transferase</keyword>
<dbReference type="RefSeq" id="WP_285609329.1">
    <property type="nucleotide sequence ID" value="NZ_BSDC01000003.1"/>
</dbReference>
<dbReference type="InterPro" id="IPR011990">
    <property type="entry name" value="TPR-like_helical_dom_sf"/>
</dbReference>
<dbReference type="SUPFAM" id="SSF48452">
    <property type="entry name" value="TPR-like"/>
    <property type="match status" value="2"/>
</dbReference>
<gene>
    <name evidence="7" type="ORF">GETHED_22260</name>
</gene>
<dbReference type="PANTHER" id="PTHR43289">
    <property type="entry name" value="MITOGEN-ACTIVATED PROTEIN KINASE KINASE KINASE 20-RELATED"/>
    <property type="match status" value="1"/>
</dbReference>
<evidence type="ECO:0000313" key="7">
    <source>
        <dbReference type="EMBL" id="GLH67862.1"/>
    </source>
</evidence>
<comment type="caution">
    <text evidence="7">The sequence shown here is derived from an EMBL/GenBank/DDBJ whole genome shotgun (WGS) entry which is preliminary data.</text>
</comment>
<dbReference type="CDD" id="cd14014">
    <property type="entry name" value="STKc_PknB_like"/>
    <property type="match status" value="1"/>
</dbReference>
<keyword evidence="4 5" id="KW-0067">ATP-binding</keyword>
<dbReference type="Gene3D" id="1.10.510.10">
    <property type="entry name" value="Transferase(Phosphotransferase) domain 1"/>
    <property type="match status" value="1"/>
</dbReference>
<dbReference type="PANTHER" id="PTHR43289:SF34">
    <property type="entry name" value="SERINE_THREONINE-PROTEIN KINASE YBDM-RELATED"/>
    <property type="match status" value="1"/>
</dbReference>
<dbReference type="SUPFAM" id="SSF56112">
    <property type="entry name" value="Protein kinase-like (PK-like)"/>
    <property type="match status" value="1"/>
</dbReference>
<keyword evidence="8" id="KW-1185">Reference proteome</keyword>
<name>A0ABQ5PZS1_9BACT</name>
<feature type="domain" description="Protein kinase" evidence="6">
    <location>
        <begin position="15"/>
        <end position="281"/>
    </location>
</feature>
<keyword evidence="3" id="KW-0418">Kinase</keyword>
<protein>
    <recommendedName>
        <fullName evidence="6">Protein kinase domain-containing protein</fullName>
    </recommendedName>
</protein>
<dbReference type="Pfam" id="PF00069">
    <property type="entry name" value="Pkinase"/>
    <property type="match status" value="1"/>
</dbReference>
<dbReference type="InterPro" id="IPR011009">
    <property type="entry name" value="Kinase-like_dom_sf"/>
</dbReference>
<sequence length="858" mass="94060">MPAQNLPIGTSLGPYRVLALLGKGGMGEVYRAHDPKLGREVAIKVLPAAFAENAERLHRFEREARAASALNHPNILTVYELGTHEGSPFLVMELLQGLTLRELMNQGPLTVARIAELGRQIAAGLAAAHERGIIHRDLKPENLFLTQRDVVKILDFGLAKRSCAGEEPTSVMTLATSTGMVVGTSFYMSPEQATGKTVGFASDQFSLGVVLYEMLAGSRPFSGDSIAETLAAIVRDEPVPLEHLATGIPAGLTAIVHRCLAKDPAKRYGSDGELEAALAALTTEEGTPVPRPPSRLRARLRLPRRRLLPAAGVALAAALGLLLWWHPWEPAAPRWDDHLALVLPLENRTGDPSLDELGQQAADLVRQDLEKVGSLKLAVNPGGRDLQRLAETTHARLVATGSYARRGRDLVFQARLEDPWTGTTIYSLGPWQAPAEDPTAALKELRQYLAGALAVSLCDNGGTRLGTWRAPRLDTWLQSKKYYEQFNADPEGTIAGLRKLLESDPDGFDAIQVLLAYLATPKRAEEARALLDAIEPRSSAYTFAERGYLRYFRAKTENRPAEGVKALLDVRATCGDFDALHYDLGNLYLRMHRDGSALREFRPILDSSLNWEGWFAGWIALPMGRILHQRGEYEEELQLARKGMAVVPDNIVFRVREIGALAAMGRVAEVEQAVLAGDLVKPSRGLAGPPRALEAAAAVEFHAHGREDEGRRWAARFLDRHPPSSDPRLWFHTTHMLRMLGRRREALALADARLASDPGNPDPLSDRGILLAELGETAEARAVEVQLAALPSRPGAIPGHPFECACVLAALGEKERMVECLRQVILDGQNLTYVLTHDEAFRKFRGYPPFEDLIKPVD</sequence>
<evidence type="ECO:0000256" key="1">
    <source>
        <dbReference type="ARBA" id="ARBA00022679"/>
    </source>
</evidence>
<evidence type="ECO:0000259" key="6">
    <source>
        <dbReference type="PROSITE" id="PS50011"/>
    </source>
</evidence>
<dbReference type="SMART" id="SM00220">
    <property type="entry name" value="S_TKc"/>
    <property type="match status" value="1"/>
</dbReference>
<organism evidence="7 8">
    <name type="scientific">Geothrix edaphica</name>
    <dbReference type="NCBI Taxonomy" id="2927976"/>
    <lineage>
        <taxon>Bacteria</taxon>
        <taxon>Pseudomonadati</taxon>
        <taxon>Acidobacteriota</taxon>
        <taxon>Holophagae</taxon>
        <taxon>Holophagales</taxon>
        <taxon>Holophagaceae</taxon>
        <taxon>Geothrix</taxon>
    </lineage>
</organism>
<proteinExistence type="predicted"/>
<evidence type="ECO:0000256" key="5">
    <source>
        <dbReference type="PROSITE-ProRule" id="PRU10141"/>
    </source>
</evidence>
<evidence type="ECO:0000256" key="2">
    <source>
        <dbReference type="ARBA" id="ARBA00022741"/>
    </source>
</evidence>
<evidence type="ECO:0000313" key="8">
    <source>
        <dbReference type="Proteomes" id="UP001165044"/>
    </source>
</evidence>
<feature type="binding site" evidence="5">
    <location>
        <position position="44"/>
    </location>
    <ligand>
        <name>ATP</name>
        <dbReference type="ChEBI" id="CHEBI:30616"/>
    </ligand>
</feature>
<dbReference type="PROSITE" id="PS00108">
    <property type="entry name" value="PROTEIN_KINASE_ST"/>
    <property type="match status" value="1"/>
</dbReference>
<dbReference type="PROSITE" id="PS00107">
    <property type="entry name" value="PROTEIN_KINASE_ATP"/>
    <property type="match status" value="1"/>
</dbReference>
<accession>A0ABQ5PZS1</accession>
<reference evidence="7" key="1">
    <citation type="journal article" date="2023" name="Antonie Van Leeuwenhoek">
        <title>Mesoterricola silvestris gen. nov., sp. nov., Mesoterricola sediminis sp. nov., Geothrix oryzae sp. nov., Geothrix edaphica sp. nov., Geothrix rubra sp. nov., and Geothrix limicola sp. nov., six novel members of Acidobacteriota isolated from soils.</title>
        <authorList>
            <person name="Itoh H."/>
            <person name="Sugisawa Y."/>
            <person name="Mise K."/>
            <person name="Xu Z."/>
            <person name="Kuniyasu M."/>
            <person name="Ushijima N."/>
            <person name="Kawano K."/>
            <person name="Kobayashi E."/>
            <person name="Shiratori Y."/>
            <person name="Masuda Y."/>
            <person name="Senoo K."/>
        </authorList>
    </citation>
    <scope>NUCLEOTIDE SEQUENCE</scope>
    <source>
        <strain evidence="7">Red802</strain>
    </source>
</reference>
<dbReference type="Proteomes" id="UP001165044">
    <property type="component" value="Unassembled WGS sequence"/>
</dbReference>
<dbReference type="InterPro" id="IPR000719">
    <property type="entry name" value="Prot_kinase_dom"/>
</dbReference>
<dbReference type="InterPro" id="IPR008271">
    <property type="entry name" value="Ser/Thr_kinase_AS"/>
</dbReference>
<dbReference type="Gene3D" id="3.30.200.20">
    <property type="entry name" value="Phosphorylase Kinase, domain 1"/>
    <property type="match status" value="1"/>
</dbReference>
<dbReference type="Gene3D" id="1.25.40.10">
    <property type="entry name" value="Tetratricopeptide repeat domain"/>
    <property type="match status" value="2"/>
</dbReference>
<evidence type="ECO:0000256" key="3">
    <source>
        <dbReference type="ARBA" id="ARBA00022777"/>
    </source>
</evidence>
<dbReference type="PROSITE" id="PS50011">
    <property type="entry name" value="PROTEIN_KINASE_DOM"/>
    <property type="match status" value="1"/>
</dbReference>
<dbReference type="InterPro" id="IPR017441">
    <property type="entry name" value="Protein_kinase_ATP_BS"/>
</dbReference>
<evidence type="ECO:0000256" key="4">
    <source>
        <dbReference type="ARBA" id="ARBA00022840"/>
    </source>
</evidence>